<dbReference type="WBParaSite" id="nOo.2.0.1.t13809-RA">
    <property type="protein sequence ID" value="nOo.2.0.1.t13809-RA"/>
    <property type="gene ID" value="nOo.2.0.1.g13809"/>
</dbReference>
<gene>
    <name evidence="2" type="ORF">NOO_LOCUS13809</name>
</gene>
<reference evidence="2 3" key="2">
    <citation type="submission" date="2018-08" db="EMBL/GenBank/DDBJ databases">
        <authorList>
            <person name="Laetsch R D."/>
            <person name="Stevens L."/>
            <person name="Kumar S."/>
            <person name="Blaxter L. M."/>
        </authorList>
    </citation>
    <scope>NUCLEOTIDE SEQUENCE [LARGE SCALE GENOMIC DNA]</scope>
</reference>
<protein>
    <submittedName>
        <fullName evidence="2 4">Uncharacterized protein</fullName>
    </submittedName>
</protein>
<dbReference type="EMBL" id="UYRW01019200">
    <property type="protein sequence ID" value="VDN05762.1"/>
    <property type="molecule type" value="Genomic_DNA"/>
</dbReference>
<name>A0A182F046_ONCOC</name>
<evidence type="ECO:0000313" key="3">
    <source>
        <dbReference type="Proteomes" id="UP000271087"/>
    </source>
</evidence>
<reference evidence="4" key="1">
    <citation type="submission" date="2016-06" db="UniProtKB">
        <authorList>
            <consortium name="WormBaseParasite"/>
        </authorList>
    </citation>
    <scope>IDENTIFICATION</scope>
</reference>
<evidence type="ECO:0000256" key="1">
    <source>
        <dbReference type="SAM" id="MobiDB-lite"/>
    </source>
</evidence>
<dbReference type="STRING" id="42157.A0A182F046"/>
<evidence type="ECO:0000313" key="4">
    <source>
        <dbReference type="WBParaSite" id="nOo.2.0.1.t13809-RA"/>
    </source>
</evidence>
<dbReference type="Proteomes" id="UP000271087">
    <property type="component" value="Unassembled WGS sequence"/>
</dbReference>
<feature type="compositionally biased region" description="Low complexity" evidence="1">
    <location>
        <begin position="31"/>
        <end position="43"/>
    </location>
</feature>
<evidence type="ECO:0000313" key="2">
    <source>
        <dbReference type="EMBL" id="VDN05762.1"/>
    </source>
</evidence>
<accession>A0A182F046</accession>
<keyword evidence="3" id="KW-1185">Reference proteome</keyword>
<feature type="region of interest" description="Disordered" evidence="1">
    <location>
        <begin position="28"/>
        <end position="69"/>
    </location>
</feature>
<feature type="compositionally biased region" description="Polar residues" evidence="1">
    <location>
        <begin position="44"/>
        <end position="60"/>
    </location>
</feature>
<organism evidence="4">
    <name type="scientific">Onchocerca ochengi</name>
    <name type="common">Filarial nematode worm</name>
    <dbReference type="NCBI Taxonomy" id="42157"/>
    <lineage>
        <taxon>Eukaryota</taxon>
        <taxon>Metazoa</taxon>
        <taxon>Ecdysozoa</taxon>
        <taxon>Nematoda</taxon>
        <taxon>Chromadorea</taxon>
        <taxon>Rhabditida</taxon>
        <taxon>Spirurina</taxon>
        <taxon>Spiruromorpha</taxon>
        <taxon>Filarioidea</taxon>
        <taxon>Onchocercidae</taxon>
        <taxon>Onchocerca</taxon>
    </lineage>
</organism>
<proteinExistence type="predicted"/>
<sequence length="84" mass="9643">MARLRAERRAARSQDARLQARLELPETFAFPQQPQQQQWQQPQVGTSVTGQQNDNGNNVPQMPFPPACFSMPQFPVEPSRFPFM</sequence>
<dbReference type="AlphaFoldDB" id="A0A182F046"/>